<reference evidence="3" key="1">
    <citation type="journal article" date="2019" name="Int. J. Syst. Evol. Microbiol.">
        <title>The Global Catalogue of Microorganisms (GCM) 10K type strain sequencing project: providing services to taxonomists for standard genome sequencing and annotation.</title>
        <authorList>
            <consortium name="The Broad Institute Genomics Platform"/>
            <consortium name="The Broad Institute Genome Sequencing Center for Infectious Disease"/>
            <person name="Wu L."/>
            <person name="Ma J."/>
        </authorList>
    </citation>
    <scope>NUCLEOTIDE SEQUENCE [LARGE SCALE GENOMIC DNA]</scope>
    <source>
        <strain evidence="3">CGMCC 1.12766</strain>
    </source>
</reference>
<evidence type="ECO:0000256" key="1">
    <source>
        <dbReference type="SAM" id="Phobius"/>
    </source>
</evidence>
<gene>
    <name evidence="2" type="ORF">GCM10007420_03590</name>
</gene>
<proteinExistence type="predicted"/>
<keyword evidence="1" id="KW-1133">Transmembrane helix</keyword>
<accession>A0ABQ1XG35</accession>
<dbReference type="EMBL" id="BMFS01000001">
    <property type="protein sequence ID" value="GGG91576.1"/>
    <property type="molecule type" value="Genomic_DNA"/>
</dbReference>
<keyword evidence="3" id="KW-1185">Reference proteome</keyword>
<comment type="caution">
    <text evidence="2">The sequence shown here is derived from an EMBL/GenBank/DDBJ whole genome shotgun (WGS) entry which is preliminary data.</text>
</comment>
<sequence length="146" mass="15347">MAWFRYPLGVVLAAVFMALAGVIVQTQFVLSALARAGAQISTGDRISMTLADIAGLGPLYLVFILIGFLIAFLAGALVVRFAPLPRTLVYAAAGAVCMFVMLMLMREVFFGVPVIAGARSLAGEISQAVCGALAGVFYARITNRQG</sequence>
<feature type="transmembrane region" description="Helical" evidence="1">
    <location>
        <begin position="88"/>
        <end position="105"/>
    </location>
</feature>
<feature type="transmembrane region" description="Helical" evidence="1">
    <location>
        <begin position="60"/>
        <end position="81"/>
    </location>
</feature>
<keyword evidence="1" id="KW-0472">Membrane</keyword>
<evidence type="ECO:0000313" key="3">
    <source>
        <dbReference type="Proteomes" id="UP000648722"/>
    </source>
</evidence>
<protein>
    <submittedName>
        <fullName evidence="2">Uncharacterized protein</fullName>
    </submittedName>
</protein>
<name>A0ABQ1XG35_9PROT</name>
<keyword evidence="1" id="KW-0812">Transmembrane</keyword>
<dbReference type="RefSeq" id="WP_188450830.1">
    <property type="nucleotide sequence ID" value="NZ_BMFS01000001.1"/>
</dbReference>
<organism evidence="2 3">
    <name type="scientific">Glycocaulis albus</name>
    <dbReference type="NCBI Taxonomy" id="1382801"/>
    <lineage>
        <taxon>Bacteria</taxon>
        <taxon>Pseudomonadati</taxon>
        <taxon>Pseudomonadota</taxon>
        <taxon>Alphaproteobacteria</taxon>
        <taxon>Maricaulales</taxon>
        <taxon>Maricaulaceae</taxon>
        <taxon>Glycocaulis</taxon>
    </lineage>
</organism>
<evidence type="ECO:0000313" key="2">
    <source>
        <dbReference type="EMBL" id="GGG91576.1"/>
    </source>
</evidence>
<dbReference type="Proteomes" id="UP000648722">
    <property type="component" value="Unassembled WGS sequence"/>
</dbReference>
<feature type="transmembrane region" description="Helical" evidence="1">
    <location>
        <begin position="125"/>
        <end position="141"/>
    </location>
</feature>